<gene>
    <name evidence="2" type="ORF">JY651_36975</name>
</gene>
<evidence type="ECO:0000259" key="1">
    <source>
        <dbReference type="Pfam" id="PF07883"/>
    </source>
</evidence>
<feature type="domain" description="Cupin type-2" evidence="1">
    <location>
        <begin position="41"/>
        <end position="97"/>
    </location>
</feature>
<dbReference type="InterPro" id="IPR013096">
    <property type="entry name" value="Cupin_2"/>
</dbReference>
<dbReference type="InterPro" id="IPR014710">
    <property type="entry name" value="RmlC-like_jellyroll"/>
</dbReference>
<dbReference type="InterPro" id="IPR011051">
    <property type="entry name" value="RmlC_Cupin_sf"/>
</dbReference>
<dbReference type="Gene3D" id="2.60.120.10">
    <property type="entry name" value="Jelly Rolls"/>
    <property type="match status" value="1"/>
</dbReference>
<keyword evidence="3" id="KW-1185">Reference proteome</keyword>
<reference evidence="2 3" key="1">
    <citation type="submission" date="2021-02" db="EMBL/GenBank/DDBJ databases">
        <title>De Novo genome assembly of isolated myxobacteria.</title>
        <authorList>
            <person name="Stevens D.C."/>
        </authorList>
    </citation>
    <scope>NUCLEOTIDE SEQUENCE [LARGE SCALE GENOMIC DNA]</scope>
    <source>
        <strain evidence="3">SCPEA02</strain>
    </source>
</reference>
<evidence type="ECO:0000313" key="3">
    <source>
        <dbReference type="Proteomes" id="UP000662747"/>
    </source>
</evidence>
<organism evidence="2 3">
    <name type="scientific">Pyxidicoccus parkwayensis</name>
    <dbReference type="NCBI Taxonomy" id="2813578"/>
    <lineage>
        <taxon>Bacteria</taxon>
        <taxon>Pseudomonadati</taxon>
        <taxon>Myxococcota</taxon>
        <taxon>Myxococcia</taxon>
        <taxon>Myxococcales</taxon>
        <taxon>Cystobacterineae</taxon>
        <taxon>Myxococcaceae</taxon>
        <taxon>Pyxidicoccus</taxon>
    </lineage>
</organism>
<name>A0ABX7NXH9_9BACT</name>
<dbReference type="Pfam" id="PF07883">
    <property type="entry name" value="Cupin_2"/>
    <property type="match status" value="1"/>
</dbReference>
<accession>A0ABX7NXH9</accession>
<evidence type="ECO:0000313" key="2">
    <source>
        <dbReference type="EMBL" id="QSQ20783.1"/>
    </source>
</evidence>
<dbReference type="Proteomes" id="UP000662747">
    <property type="component" value="Chromosome"/>
</dbReference>
<dbReference type="RefSeq" id="WP_206722363.1">
    <property type="nucleotide sequence ID" value="NZ_CP071090.1"/>
</dbReference>
<dbReference type="EMBL" id="CP071090">
    <property type="protein sequence ID" value="QSQ20783.1"/>
    <property type="molecule type" value="Genomic_DNA"/>
</dbReference>
<dbReference type="SUPFAM" id="SSF51182">
    <property type="entry name" value="RmlC-like cupins"/>
    <property type="match status" value="1"/>
</dbReference>
<proteinExistence type="predicted"/>
<protein>
    <submittedName>
        <fullName evidence="2">Cupin domain-containing protein</fullName>
    </submittedName>
</protein>
<sequence length="98" mass="10576">MPLMNLVSEGAALPQAWRSRVLGKVGPANVKVLRMDALPLEEESHPYDEALLVLDGVMELSVSGVPTTVRAGELYLVEARTPHTVREGSEGTLVIIDL</sequence>